<keyword evidence="3" id="KW-1185">Reference proteome</keyword>
<evidence type="ECO:0000256" key="1">
    <source>
        <dbReference type="SAM" id="MobiDB-lite"/>
    </source>
</evidence>
<dbReference type="EMBL" id="CP076023">
    <property type="protein sequence ID" value="QWC15451.1"/>
    <property type="molecule type" value="Genomic_DNA"/>
</dbReference>
<reference evidence="2 3" key="1">
    <citation type="submission" date="2021-05" db="EMBL/GenBank/DDBJ databases">
        <title>Novel species in genus Cellulomonas.</title>
        <authorList>
            <person name="Zhang G."/>
        </authorList>
    </citation>
    <scope>NUCLEOTIDE SEQUENCE [LARGE SCALE GENOMIC DNA]</scope>
    <source>
        <strain evidence="3">zg-ZUI157</strain>
    </source>
</reference>
<evidence type="ECO:0000313" key="2">
    <source>
        <dbReference type="EMBL" id="QWC15451.1"/>
    </source>
</evidence>
<proteinExistence type="predicted"/>
<protein>
    <submittedName>
        <fullName evidence="2">Uncharacterized protein</fullName>
    </submittedName>
</protein>
<feature type="region of interest" description="Disordered" evidence="1">
    <location>
        <begin position="29"/>
        <end position="66"/>
    </location>
</feature>
<dbReference type="Proteomes" id="UP000679335">
    <property type="component" value="Chromosome"/>
</dbReference>
<gene>
    <name evidence="2" type="ORF">KKR89_14275</name>
</gene>
<name>A0ABX8GIG8_9CELL</name>
<organism evidence="2 3">
    <name type="scientific">Cellulomonas dongxiuzhuiae</name>
    <dbReference type="NCBI Taxonomy" id="2819979"/>
    <lineage>
        <taxon>Bacteria</taxon>
        <taxon>Bacillati</taxon>
        <taxon>Actinomycetota</taxon>
        <taxon>Actinomycetes</taxon>
        <taxon>Micrococcales</taxon>
        <taxon>Cellulomonadaceae</taxon>
        <taxon>Cellulomonas</taxon>
    </lineage>
</organism>
<dbReference type="RefSeq" id="WP_208196018.1">
    <property type="nucleotide sequence ID" value="NZ_CP076023.1"/>
</dbReference>
<evidence type="ECO:0000313" key="3">
    <source>
        <dbReference type="Proteomes" id="UP000679335"/>
    </source>
</evidence>
<sequence length="66" mass="7278">MTRRTAETASDIRRHGERELALALGLVRRTPPPVRVPSPAQRIVPGGSPLEASGWTEPSEQDRAHR</sequence>
<accession>A0ABX8GIG8</accession>